<evidence type="ECO:0000313" key="3">
    <source>
        <dbReference type="Proteomes" id="UP000193218"/>
    </source>
</evidence>
<evidence type="ECO:0000313" key="2">
    <source>
        <dbReference type="EMBL" id="ORX36806.1"/>
    </source>
</evidence>
<dbReference type="STRING" id="4999.A0A1Y1UH26"/>
<dbReference type="EMBL" id="NBSH01000007">
    <property type="protein sequence ID" value="ORX36806.1"/>
    <property type="molecule type" value="Genomic_DNA"/>
</dbReference>
<accession>A0A1Y1UH26</accession>
<feature type="transmembrane region" description="Helical" evidence="1">
    <location>
        <begin position="252"/>
        <end position="270"/>
    </location>
</feature>
<keyword evidence="1" id="KW-1133">Transmembrane helix</keyword>
<keyword evidence="1" id="KW-0472">Membrane</keyword>
<keyword evidence="1" id="KW-0812">Transmembrane</keyword>
<dbReference type="AlphaFoldDB" id="A0A1Y1UH26"/>
<organism evidence="2 3">
    <name type="scientific">Kockovaella imperatae</name>
    <dbReference type="NCBI Taxonomy" id="4999"/>
    <lineage>
        <taxon>Eukaryota</taxon>
        <taxon>Fungi</taxon>
        <taxon>Dikarya</taxon>
        <taxon>Basidiomycota</taxon>
        <taxon>Agaricomycotina</taxon>
        <taxon>Tremellomycetes</taxon>
        <taxon>Tremellales</taxon>
        <taxon>Cuniculitremaceae</taxon>
        <taxon>Kockovaella</taxon>
    </lineage>
</organism>
<gene>
    <name evidence="2" type="ORF">BD324DRAFT_469705</name>
</gene>
<keyword evidence="3" id="KW-1185">Reference proteome</keyword>
<proteinExistence type="predicted"/>
<dbReference type="InParanoid" id="A0A1Y1UH26"/>
<dbReference type="RefSeq" id="XP_021870875.1">
    <property type="nucleotide sequence ID" value="XM_022012874.1"/>
</dbReference>
<protein>
    <submittedName>
        <fullName evidence="2">Uncharacterized protein</fullName>
    </submittedName>
</protein>
<name>A0A1Y1UH26_9TREE</name>
<comment type="caution">
    <text evidence="2">The sequence shown here is derived from an EMBL/GenBank/DDBJ whole genome shotgun (WGS) entry which is preliminary data.</text>
</comment>
<evidence type="ECO:0000256" key="1">
    <source>
        <dbReference type="SAM" id="Phobius"/>
    </source>
</evidence>
<sequence>MLTIANDTTPPGLGEPLNLILSADSDAAVLVHSASNGGFLNYMLSTNLGEECLGQHLGAYQLANLGDGKGDVPQVQELRWNFGNPYVGTCQETLDGGLHLRYWIQNNTGAYFLASSIEKPASEYHDIPPDGYNIGRDEIVGNLTGTYIPPRTVSSSSTFQGTTSYANYTYQTSVQYVSGLLQNSSSALRVSHHPPKRHLMLTTHAVGVNHNQTVAVNGYPAIDGLVAVLTVKVTSSPKATTTGRAPLSKESSVGFLGSALAIVLLSVFLLV</sequence>
<dbReference type="Proteomes" id="UP000193218">
    <property type="component" value="Unassembled WGS sequence"/>
</dbReference>
<dbReference type="GeneID" id="33554682"/>
<dbReference type="OrthoDB" id="2310204at2759"/>
<reference evidence="2 3" key="1">
    <citation type="submission" date="2017-03" db="EMBL/GenBank/DDBJ databases">
        <title>Widespread Adenine N6-methylation of Active Genes in Fungi.</title>
        <authorList>
            <consortium name="DOE Joint Genome Institute"/>
            <person name="Mondo S.J."/>
            <person name="Dannebaum R.O."/>
            <person name="Kuo R.C."/>
            <person name="Louie K.B."/>
            <person name="Bewick A.J."/>
            <person name="Labutti K."/>
            <person name="Haridas S."/>
            <person name="Kuo A."/>
            <person name="Salamov A."/>
            <person name="Ahrendt S.R."/>
            <person name="Lau R."/>
            <person name="Bowen B.P."/>
            <person name="Lipzen A."/>
            <person name="Sullivan W."/>
            <person name="Andreopoulos W.B."/>
            <person name="Clum A."/>
            <person name="Lindquist E."/>
            <person name="Daum C."/>
            <person name="Northen T.R."/>
            <person name="Ramamoorthy G."/>
            <person name="Schmitz R.J."/>
            <person name="Gryganskyi A."/>
            <person name="Culley D."/>
            <person name="Magnuson J."/>
            <person name="James T.Y."/>
            <person name="O'Malley M.A."/>
            <person name="Stajich J.E."/>
            <person name="Spatafora J.W."/>
            <person name="Visel A."/>
            <person name="Grigoriev I.V."/>
        </authorList>
    </citation>
    <scope>NUCLEOTIDE SEQUENCE [LARGE SCALE GENOMIC DNA]</scope>
    <source>
        <strain evidence="2 3">NRRL Y-17943</strain>
    </source>
</reference>